<proteinExistence type="predicted"/>
<gene>
    <name evidence="2" type="ORF">K6T79_18405</name>
</gene>
<organism evidence="2 3">
    <name type="scientific">[Mycobacterium] crassicus</name>
    <dbReference type="NCBI Taxonomy" id="2872309"/>
    <lineage>
        <taxon>Bacteria</taxon>
        <taxon>Bacillati</taxon>
        <taxon>Actinomycetota</taxon>
        <taxon>Actinomycetes</taxon>
        <taxon>Mycobacteriales</taxon>
        <taxon>Mycobacteriaceae</taxon>
        <taxon>Mycolicibacter</taxon>
    </lineage>
</organism>
<evidence type="ECO:0008006" key="4">
    <source>
        <dbReference type="Google" id="ProtNLM"/>
    </source>
</evidence>
<evidence type="ECO:0000313" key="3">
    <source>
        <dbReference type="Proteomes" id="UP001299596"/>
    </source>
</evidence>
<protein>
    <recommendedName>
        <fullName evidence="4">DUF222 domain-containing protein</fullName>
    </recommendedName>
</protein>
<reference evidence="2 3" key="1">
    <citation type="submission" date="2023-12" db="EMBL/GenBank/DDBJ databases">
        <title>Description of new species of Mycobacterium terrae complex isolated from sewage at the Sao Paulo Zoological Park Foundation in Brazil.</title>
        <authorList>
            <person name="Romagnoli C.L."/>
            <person name="Conceicao E.C."/>
            <person name="Machado E."/>
            <person name="Barreto L.B.P.F."/>
            <person name="Sharma A."/>
            <person name="Silva N.M."/>
            <person name="Marques L.E."/>
            <person name="Juliana M.A."/>
            <person name="Lourenco M.C.S."/>
            <person name="Digiampietri L.A."/>
            <person name="Suffys P.N."/>
            <person name="Viana-Niero C."/>
        </authorList>
    </citation>
    <scope>NUCLEOTIDE SEQUENCE [LARGE SCALE GENOMIC DNA]</scope>
    <source>
        <strain evidence="2 3">MYC098</strain>
    </source>
</reference>
<keyword evidence="3" id="KW-1185">Reference proteome</keyword>
<dbReference type="EMBL" id="JAYJJR010000013">
    <property type="protein sequence ID" value="MEB3023018.1"/>
    <property type="molecule type" value="Genomic_DNA"/>
</dbReference>
<evidence type="ECO:0000256" key="1">
    <source>
        <dbReference type="SAM" id="MobiDB-lite"/>
    </source>
</evidence>
<dbReference type="Proteomes" id="UP001299596">
    <property type="component" value="Unassembled WGS sequence"/>
</dbReference>
<feature type="region of interest" description="Disordered" evidence="1">
    <location>
        <begin position="150"/>
        <end position="169"/>
    </location>
</feature>
<name>A0ABU5XL52_9MYCO</name>
<dbReference type="RefSeq" id="WP_329780281.1">
    <property type="nucleotide sequence ID" value="NZ_JAYJJR010000013.1"/>
</dbReference>
<sequence length="202" mass="21116">MNQREALRETVLLGQVAGMPELPGNDVGLAHLRRMVSTAEAGDFDAAKLGRWLGWAQCALVAANVGITLADMKSLNMKWAGTEPEPGPARALATVPAVDGSEASGGGSIKVQGVIDTDELHWWAKRHSALGHKSAAGALAGAAEHYEGLEGKQASTAEPPAPDYPRAGDAGELRCWAQWHADRGPAGVAHVLYEAAQTATPR</sequence>
<comment type="caution">
    <text evidence="2">The sequence shown here is derived from an EMBL/GenBank/DDBJ whole genome shotgun (WGS) entry which is preliminary data.</text>
</comment>
<accession>A0ABU5XL52</accession>
<evidence type="ECO:0000313" key="2">
    <source>
        <dbReference type="EMBL" id="MEB3023018.1"/>
    </source>
</evidence>